<evidence type="ECO:0000256" key="2">
    <source>
        <dbReference type="ARBA" id="ARBA00022741"/>
    </source>
</evidence>
<dbReference type="SMART" id="SM00382">
    <property type="entry name" value="AAA"/>
    <property type="match status" value="1"/>
</dbReference>
<dbReference type="Pfam" id="PF00005">
    <property type="entry name" value="ABC_tran"/>
    <property type="match status" value="1"/>
</dbReference>
<dbReference type="InterPro" id="IPR003593">
    <property type="entry name" value="AAA+_ATPase"/>
</dbReference>
<keyword evidence="1" id="KW-0813">Transport</keyword>
<keyword evidence="3 5" id="KW-0067">ATP-binding</keyword>
<dbReference type="GO" id="GO:0005524">
    <property type="term" value="F:ATP binding"/>
    <property type="evidence" value="ECO:0007669"/>
    <property type="project" value="UniProtKB-KW"/>
</dbReference>
<dbReference type="InterPro" id="IPR051782">
    <property type="entry name" value="ABC_Transporter_VariousFunc"/>
</dbReference>
<comment type="caution">
    <text evidence="5">The sequence shown here is derived from an EMBL/GenBank/DDBJ whole genome shotgun (WGS) entry which is preliminary data.</text>
</comment>
<dbReference type="PANTHER" id="PTHR42939">
    <property type="entry name" value="ABC TRANSPORTER ATP-BINDING PROTEIN ALBC-RELATED"/>
    <property type="match status" value="1"/>
</dbReference>
<accession>A0A917ETB6</accession>
<feature type="domain" description="ABC transporter" evidence="4">
    <location>
        <begin position="2"/>
        <end position="228"/>
    </location>
</feature>
<dbReference type="RefSeq" id="WP_188389209.1">
    <property type="nucleotide sequence ID" value="NZ_BMFK01000002.1"/>
</dbReference>
<evidence type="ECO:0000313" key="5">
    <source>
        <dbReference type="EMBL" id="GGE77738.1"/>
    </source>
</evidence>
<dbReference type="Gene3D" id="3.40.50.300">
    <property type="entry name" value="P-loop containing nucleotide triphosphate hydrolases"/>
    <property type="match status" value="1"/>
</dbReference>
<keyword evidence="6" id="KW-1185">Reference proteome</keyword>
<name>A0A917ETB6_9BACI</name>
<gene>
    <name evidence="5" type="ORF">GCM10007140_29240</name>
</gene>
<dbReference type="InterPro" id="IPR025302">
    <property type="entry name" value="DrrA1/2-like_C"/>
</dbReference>
<dbReference type="InterPro" id="IPR017871">
    <property type="entry name" value="ABC_transporter-like_CS"/>
</dbReference>
<dbReference type="SUPFAM" id="SSF52540">
    <property type="entry name" value="P-loop containing nucleoside triphosphate hydrolases"/>
    <property type="match status" value="1"/>
</dbReference>
<dbReference type="Pfam" id="PF13732">
    <property type="entry name" value="DrrA1-3_C"/>
    <property type="match status" value="1"/>
</dbReference>
<evidence type="ECO:0000259" key="4">
    <source>
        <dbReference type="PROSITE" id="PS50893"/>
    </source>
</evidence>
<proteinExistence type="predicted"/>
<evidence type="ECO:0000256" key="3">
    <source>
        <dbReference type="ARBA" id="ARBA00022840"/>
    </source>
</evidence>
<sequence>MLEIKQLAKNFGDNQAVKSLNITLPKGSVLGLLGRNGAGKTTTIKMMLGLLTPSSGEIQWNGKDFKDAKLSLGYLPEERGLYPKSTVLDQLRYFGKLEGMTQKAVDQSIDYWLERLQITEYKNKKAGELSKGNQQKIQIIATLLHNPEFIILDEPFSGLDPVNANMLASVIQEEMEKGKTVIFSSHRMDQVEAFCEYVCILKHGDVVVQGSLKEVKQEYGFRNLILEATEENEKCLALLDVAFEQKLGDLYIKVTTDQEALEILQAFQDHSISLRYFKMLEPTLNEIFIERAK</sequence>
<dbReference type="PROSITE" id="PS00211">
    <property type="entry name" value="ABC_TRANSPORTER_1"/>
    <property type="match status" value="1"/>
</dbReference>
<reference evidence="5" key="1">
    <citation type="journal article" date="2014" name="Int. J. Syst. Evol. Microbiol.">
        <title>Complete genome sequence of Corynebacterium casei LMG S-19264T (=DSM 44701T), isolated from a smear-ripened cheese.</title>
        <authorList>
            <consortium name="US DOE Joint Genome Institute (JGI-PGF)"/>
            <person name="Walter F."/>
            <person name="Albersmeier A."/>
            <person name="Kalinowski J."/>
            <person name="Ruckert C."/>
        </authorList>
    </citation>
    <scope>NUCLEOTIDE SEQUENCE</scope>
    <source>
        <strain evidence="5">CGMCC 1.12698</strain>
    </source>
</reference>
<dbReference type="PANTHER" id="PTHR42939:SF1">
    <property type="entry name" value="ABC TRANSPORTER ATP-BINDING PROTEIN ALBC-RELATED"/>
    <property type="match status" value="1"/>
</dbReference>
<reference evidence="5" key="2">
    <citation type="submission" date="2020-09" db="EMBL/GenBank/DDBJ databases">
        <authorList>
            <person name="Sun Q."/>
            <person name="Zhou Y."/>
        </authorList>
    </citation>
    <scope>NUCLEOTIDE SEQUENCE</scope>
    <source>
        <strain evidence="5">CGMCC 1.12698</strain>
    </source>
</reference>
<dbReference type="AlphaFoldDB" id="A0A917ETB6"/>
<dbReference type="PROSITE" id="PS50893">
    <property type="entry name" value="ABC_TRANSPORTER_2"/>
    <property type="match status" value="1"/>
</dbReference>
<evidence type="ECO:0000256" key="1">
    <source>
        <dbReference type="ARBA" id="ARBA00022448"/>
    </source>
</evidence>
<organism evidence="5 6">
    <name type="scientific">Priestia taiwanensis</name>
    <dbReference type="NCBI Taxonomy" id="1347902"/>
    <lineage>
        <taxon>Bacteria</taxon>
        <taxon>Bacillati</taxon>
        <taxon>Bacillota</taxon>
        <taxon>Bacilli</taxon>
        <taxon>Bacillales</taxon>
        <taxon>Bacillaceae</taxon>
        <taxon>Priestia</taxon>
    </lineage>
</organism>
<dbReference type="InterPro" id="IPR003439">
    <property type="entry name" value="ABC_transporter-like_ATP-bd"/>
</dbReference>
<dbReference type="EMBL" id="BMFK01000002">
    <property type="protein sequence ID" value="GGE77738.1"/>
    <property type="molecule type" value="Genomic_DNA"/>
</dbReference>
<dbReference type="InterPro" id="IPR027417">
    <property type="entry name" value="P-loop_NTPase"/>
</dbReference>
<dbReference type="GO" id="GO:0016887">
    <property type="term" value="F:ATP hydrolysis activity"/>
    <property type="evidence" value="ECO:0007669"/>
    <property type="project" value="InterPro"/>
</dbReference>
<dbReference type="Proteomes" id="UP000605259">
    <property type="component" value="Unassembled WGS sequence"/>
</dbReference>
<keyword evidence="2" id="KW-0547">Nucleotide-binding</keyword>
<protein>
    <submittedName>
        <fullName evidence="5">ABC transporter ATP-binding protein</fullName>
    </submittedName>
</protein>
<evidence type="ECO:0000313" key="6">
    <source>
        <dbReference type="Proteomes" id="UP000605259"/>
    </source>
</evidence>